<keyword evidence="2" id="KW-0540">Nuclease</keyword>
<accession>A0ABW4Z6F5</accession>
<keyword evidence="2" id="KW-0255">Endonuclease</keyword>
<comment type="caution">
    <text evidence="2">The sequence shown here is derived from an EMBL/GenBank/DDBJ whole genome shotgun (WGS) entry which is preliminary data.</text>
</comment>
<dbReference type="EMBL" id="JBHUJB010000008">
    <property type="protein sequence ID" value="MFD2157534.1"/>
    <property type="molecule type" value="Genomic_DNA"/>
</dbReference>
<protein>
    <submittedName>
        <fullName evidence="2">Endonuclease/exonuclease/phosphatase family protein</fullName>
    </submittedName>
</protein>
<feature type="domain" description="Endonuclease/exonuclease/phosphatase" evidence="1">
    <location>
        <begin position="11"/>
        <end position="227"/>
    </location>
</feature>
<evidence type="ECO:0000313" key="2">
    <source>
        <dbReference type="EMBL" id="MFD2157534.1"/>
    </source>
</evidence>
<dbReference type="InterPro" id="IPR036691">
    <property type="entry name" value="Endo/exonu/phosph_ase_sf"/>
</dbReference>
<dbReference type="Proteomes" id="UP001597389">
    <property type="component" value="Unassembled WGS sequence"/>
</dbReference>
<gene>
    <name evidence="2" type="ORF">ACFSW8_01330</name>
</gene>
<name>A0ABW4Z6F5_9BACT</name>
<evidence type="ECO:0000259" key="1">
    <source>
        <dbReference type="Pfam" id="PF03372"/>
    </source>
</evidence>
<evidence type="ECO:0000313" key="3">
    <source>
        <dbReference type="Proteomes" id="UP001597389"/>
    </source>
</evidence>
<dbReference type="RefSeq" id="WP_377177250.1">
    <property type="nucleotide sequence ID" value="NZ_JBHUJB010000008.1"/>
</dbReference>
<keyword evidence="2" id="KW-0378">Hydrolase</keyword>
<proteinExistence type="predicted"/>
<keyword evidence="3" id="KW-1185">Reference proteome</keyword>
<dbReference type="GO" id="GO:0004519">
    <property type="term" value="F:endonuclease activity"/>
    <property type="evidence" value="ECO:0007669"/>
    <property type="project" value="UniProtKB-KW"/>
</dbReference>
<reference evidence="3" key="1">
    <citation type="journal article" date="2019" name="Int. J. Syst. Evol. Microbiol.">
        <title>The Global Catalogue of Microorganisms (GCM) 10K type strain sequencing project: providing services to taxonomists for standard genome sequencing and annotation.</title>
        <authorList>
            <consortium name="The Broad Institute Genomics Platform"/>
            <consortium name="The Broad Institute Genome Sequencing Center for Infectious Disease"/>
            <person name="Wu L."/>
            <person name="Ma J."/>
        </authorList>
    </citation>
    <scope>NUCLEOTIDE SEQUENCE [LARGE SCALE GENOMIC DNA]</scope>
    <source>
        <strain evidence="3">CCUG 57942</strain>
    </source>
</reference>
<organism evidence="2 3">
    <name type="scientific">Rubritalea tangerina</name>
    <dbReference type="NCBI Taxonomy" id="430798"/>
    <lineage>
        <taxon>Bacteria</taxon>
        <taxon>Pseudomonadati</taxon>
        <taxon>Verrucomicrobiota</taxon>
        <taxon>Verrucomicrobiia</taxon>
        <taxon>Verrucomicrobiales</taxon>
        <taxon>Rubritaleaceae</taxon>
        <taxon>Rubritalea</taxon>
    </lineage>
</organism>
<sequence length="237" mass="26473">MGDKSLVVGVWNIHHGGKHFTEERDGWDSRDRVVEIIRSKKLDVVLMQETYSSGEQIAAELGYYFATVSDWDYLNQGANISVLSRYPIGRVRSPKGASFMNVAAEVLLPGGVLVWAMSNWYGMAQFPTVAEFHKVRFEEADRVPVLFGGDFNAVPAADGGQSVAAEYLLSDGFKDAYRMSYPDVEAAVGATHRNGKRIDQLYYKGEGLKHLVTELVNDWPAGFPSDHYLIVSRFRID</sequence>
<dbReference type="Pfam" id="PF03372">
    <property type="entry name" value="Exo_endo_phos"/>
    <property type="match status" value="1"/>
</dbReference>
<dbReference type="Gene3D" id="3.60.10.10">
    <property type="entry name" value="Endonuclease/exonuclease/phosphatase"/>
    <property type="match status" value="1"/>
</dbReference>
<dbReference type="InterPro" id="IPR005135">
    <property type="entry name" value="Endo/exonuclease/phosphatase"/>
</dbReference>
<dbReference type="SUPFAM" id="SSF56219">
    <property type="entry name" value="DNase I-like"/>
    <property type="match status" value="1"/>
</dbReference>